<sequence length="59" mass="6513">MFAQIDEMTDAPVVVEQTSNHRIRIAYGRSVVLSLDGGEARDLVTAVTSVLNELTEHTR</sequence>
<evidence type="ECO:0000313" key="2">
    <source>
        <dbReference type="Proteomes" id="UP001186104"/>
    </source>
</evidence>
<proteinExistence type="predicted"/>
<gene>
    <name evidence="1" type="ORF">R3P93_20080</name>
</gene>
<dbReference type="RefSeq" id="WP_317533879.1">
    <property type="nucleotide sequence ID" value="NZ_JAWLKF010000013.1"/>
</dbReference>
<accession>A0ABU4D561</accession>
<reference evidence="1 2" key="1">
    <citation type="submission" date="2023-10" db="EMBL/GenBank/DDBJ databases">
        <title>Development of a sustainable strategy for remediation of hydrocarbon-contaminated territories based on the waste exchange concept.</title>
        <authorList>
            <person name="Krivoruchko A."/>
        </authorList>
    </citation>
    <scope>NUCLEOTIDE SEQUENCE [LARGE SCALE GENOMIC DNA]</scope>
    <source>
        <strain evidence="1 2">IEGM 1327</strain>
    </source>
</reference>
<evidence type="ECO:0000313" key="1">
    <source>
        <dbReference type="EMBL" id="MDV6304867.1"/>
    </source>
</evidence>
<comment type="caution">
    <text evidence="1">The sequence shown here is derived from an EMBL/GenBank/DDBJ whole genome shotgun (WGS) entry which is preliminary data.</text>
</comment>
<protein>
    <recommendedName>
        <fullName evidence="3">Transposase</fullName>
    </recommendedName>
</protein>
<name>A0ABU4D561_9NOCA</name>
<keyword evidence="2" id="KW-1185">Reference proteome</keyword>
<evidence type="ECO:0008006" key="3">
    <source>
        <dbReference type="Google" id="ProtNLM"/>
    </source>
</evidence>
<organism evidence="1 2">
    <name type="scientific">Rhodococcus cerastii</name>
    <dbReference type="NCBI Taxonomy" id="908616"/>
    <lineage>
        <taxon>Bacteria</taxon>
        <taxon>Bacillati</taxon>
        <taxon>Actinomycetota</taxon>
        <taxon>Actinomycetes</taxon>
        <taxon>Mycobacteriales</taxon>
        <taxon>Nocardiaceae</taxon>
        <taxon>Rhodococcus</taxon>
    </lineage>
</organism>
<dbReference type="EMBL" id="JAWLKF010000013">
    <property type="protein sequence ID" value="MDV6304867.1"/>
    <property type="molecule type" value="Genomic_DNA"/>
</dbReference>
<dbReference type="Proteomes" id="UP001186104">
    <property type="component" value="Unassembled WGS sequence"/>
</dbReference>